<proteinExistence type="predicted"/>
<dbReference type="EMBL" id="BSXS01016492">
    <property type="protein sequence ID" value="GMF07836.1"/>
    <property type="molecule type" value="Genomic_DNA"/>
</dbReference>
<protein>
    <submittedName>
        <fullName evidence="1">Unnamed protein product</fullName>
    </submittedName>
</protein>
<reference evidence="1" key="1">
    <citation type="submission" date="2023-04" db="EMBL/GenBank/DDBJ databases">
        <title>Ambrosiozyma monospora NBRC 10751.</title>
        <authorList>
            <person name="Ichikawa N."/>
            <person name="Sato H."/>
            <person name="Tonouchi N."/>
        </authorList>
    </citation>
    <scope>NUCLEOTIDE SEQUENCE</scope>
    <source>
        <strain evidence="1">NBRC 10751</strain>
    </source>
</reference>
<evidence type="ECO:0000313" key="1">
    <source>
        <dbReference type="EMBL" id="GMF07836.1"/>
    </source>
</evidence>
<name>A0ACB5UCV2_AMBMO</name>
<dbReference type="Proteomes" id="UP001165064">
    <property type="component" value="Unassembled WGS sequence"/>
</dbReference>
<keyword evidence="2" id="KW-1185">Reference proteome</keyword>
<comment type="caution">
    <text evidence="1">The sequence shown here is derived from an EMBL/GenBank/DDBJ whole genome shotgun (WGS) entry which is preliminary data.</text>
</comment>
<evidence type="ECO:0000313" key="2">
    <source>
        <dbReference type="Proteomes" id="UP001165064"/>
    </source>
</evidence>
<gene>
    <name evidence="1" type="ORF">Amon02_001306300</name>
</gene>
<organism evidence="1 2">
    <name type="scientific">Ambrosiozyma monospora</name>
    <name type="common">Yeast</name>
    <name type="synonym">Endomycopsis monosporus</name>
    <dbReference type="NCBI Taxonomy" id="43982"/>
    <lineage>
        <taxon>Eukaryota</taxon>
        <taxon>Fungi</taxon>
        <taxon>Dikarya</taxon>
        <taxon>Ascomycota</taxon>
        <taxon>Saccharomycotina</taxon>
        <taxon>Pichiomycetes</taxon>
        <taxon>Pichiales</taxon>
        <taxon>Pichiaceae</taxon>
        <taxon>Ambrosiozyma</taxon>
    </lineage>
</organism>
<accession>A0ACB5UCV2</accession>
<sequence length="158" mass="18430">MGSSRQLRSFLLKKRKSMLFVYLVFILLLFLPSSTYIYYQAPSMLDDMTNSFEISDEQTLHIAQNFHVDKLADIVLPPKDLILNSNAEANFTTDFTFDPRLTSAIWLELLKFHLLENNGVLDPNFSIPFSWNDWVDLRGRLHNLSHKLALKFNETQVF</sequence>